<dbReference type="AlphaFoldDB" id="W4M2J8"/>
<dbReference type="InterPro" id="IPR050362">
    <property type="entry name" value="Cation-dep_OMT"/>
</dbReference>
<dbReference type="GO" id="GO:0008171">
    <property type="term" value="F:O-methyltransferase activity"/>
    <property type="evidence" value="ECO:0007669"/>
    <property type="project" value="InterPro"/>
</dbReference>
<reference evidence="4 5" key="1">
    <citation type="journal article" date="2014" name="Nature">
        <title>An environmental bacterial taxon with a large and distinct metabolic repertoire.</title>
        <authorList>
            <person name="Wilson M.C."/>
            <person name="Mori T."/>
            <person name="Ruckert C."/>
            <person name="Uria A.R."/>
            <person name="Helf M.J."/>
            <person name="Takada K."/>
            <person name="Gernert C."/>
            <person name="Steffens U.A."/>
            <person name="Heycke N."/>
            <person name="Schmitt S."/>
            <person name="Rinke C."/>
            <person name="Helfrich E.J."/>
            <person name="Brachmann A.O."/>
            <person name="Gurgui C."/>
            <person name="Wakimoto T."/>
            <person name="Kracht M."/>
            <person name="Crusemann M."/>
            <person name="Hentschel U."/>
            <person name="Abe I."/>
            <person name="Matsunaga S."/>
            <person name="Kalinowski J."/>
            <person name="Takeyama H."/>
            <person name="Piel J."/>
        </authorList>
    </citation>
    <scope>NUCLEOTIDE SEQUENCE [LARGE SCALE GENOMIC DNA]</scope>
    <source>
        <strain evidence="5">TSY2</strain>
    </source>
</reference>
<dbReference type="HOGENOM" id="CLU_067676_4_0_7"/>
<protein>
    <recommendedName>
        <fullName evidence="6">O-methyltransferase</fullName>
    </recommendedName>
</protein>
<dbReference type="GO" id="GO:0008757">
    <property type="term" value="F:S-adenosylmethionine-dependent methyltransferase activity"/>
    <property type="evidence" value="ECO:0007669"/>
    <property type="project" value="TreeGrafter"/>
</dbReference>
<dbReference type="PANTHER" id="PTHR10509:SF14">
    <property type="entry name" value="CAFFEOYL-COA O-METHYLTRANSFERASE 3-RELATED"/>
    <property type="match status" value="1"/>
</dbReference>
<dbReference type="GO" id="GO:0032259">
    <property type="term" value="P:methylation"/>
    <property type="evidence" value="ECO:0007669"/>
    <property type="project" value="UniProtKB-KW"/>
</dbReference>
<keyword evidence="5" id="KW-1185">Reference proteome</keyword>
<sequence length="216" mass="23303">MDLTLDNISAYLRNFVRHPNPVLADLETDAATRGVPIVGPWEAQLLALLARSVQAQRILELGTATGYSAIWLASAVAEWDGHVTTVDQDPGRVREAQQNIDAAGLSDYIRIVQSTALPALQTLSGPYDLIFNDILSYLESVDEAQQLLNACLQHLRPGGLLLCDNALRGGRVLDTATDIGAAAAKAFTETLLQHPYVDASLIAIRDGLLIARKHDA</sequence>
<dbReference type="PATRIC" id="fig|1429439.4.peg.5458"/>
<dbReference type="InterPro" id="IPR002935">
    <property type="entry name" value="SAM_O-MeTrfase"/>
</dbReference>
<keyword evidence="2" id="KW-0808">Transferase</keyword>
<dbReference type="InterPro" id="IPR029063">
    <property type="entry name" value="SAM-dependent_MTases_sf"/>
</dbReference>
<accession>W4M2J8</accession>
<keyword evidence="3" id="KW-0949">S-adenosyl-L-methionine</keyword>
<organism evidence="4 5">
    <name type="scientific">Candidatus Entotheonella gemina</name>
    <dbReference type="NCBI Taxonomy" id="1429439"/>
    <lineage>
        <taxon>Bacteria</taxon>
        <taxon>Pseudomonadati</taxon>
        <taxon>Nitrospinota/Tectimicrobiota group</taxon>
        <taxon>Candidatus Tectimicrobiota</taxon>
        <taxon>Candidatus Entotheonellia</taxon>
        <taxon>Candidatus Entotheonellales</taxon>
        <taxon>Candidatus Entotheonellaceae</taxon>
        <taxon>Candidatus Entotheonella</taxon>
    </lineage>
</organism>
<evidence type="ECO:0000256" key="2">
    <source>
        <dbReference type="ARBA" id="ARBA00022679"/>
    </source>
</evidence>
<evidence type="ECO:0000313" key="4">
    <source>
        <dbReference type="EMBL" id="ETX03847.1"/>
    </source>
</evidence>
<dbReference type="PANTHER" id="PTHR10509">
    <property type="entry name" value="O-METHYLTRANSFERASE-RELATED"/>
    <property type="match status" value="1"/>
</dbReference>
<evidence type="ECO:0008006" key="6">
    <source>
        <dbReference type="Google" id="ProtNLM"/>
    </source>
</evidence>
<evidence type="ECO:0000313" key="5">
    <source>
        <dbReference type="Proteomes" id="UP000019140"/>
    </source>
</evidence>
<dbReference type="EMBL" id="AZHX01001375">
    <property type="protein sequence ID" value="ETX03847.1"/>
    <property type="molecule type" value="Genomic_DNA"/>
</dbReference>
<comment type="caution">
    <text evidence="4">The sequence shown here is derived from an EMBL/GenBank/DDBJ whole genome shotgun (WGS) entry which is preliminary data.</text>
</comment>
<proteinExistence type="predicted"/>
<evidence type="ECO:0000256" key="1">
    <source>
        <dbReference type="ARBA" id="ARBA00022603"/>
    </source>
</evidence>
<dbReference type="Gene3D" id="3.40.50.150">
    <property type="entry name" value="Vaccinia Virus protein VP39"/>
    <property type="match status" value="1"/>
</dbReference>
<gene>
    <name evidence="4" type="ORF">ETSY2_32240</name>
</gene>
<dbReference type="SUPFAM" id="SSF53335">
    <property type="entry name" value="S-adenosyl-L-methionine-dependent methyltransferases"/>
    <property type="match status" value="1"/>
</dbReference>
<dbReference type="PROSITE" id="PS51682">
    <property type="entry name" value="SAM_OMT_I"/>
    <property type="match status" value="1"/>
</dbReference>
<dbReference type="CDD" id="cd02440">
    <property type="entry name" value="AdoMet_MTases"/>
    <property type="match status" value="1"/>
</dbReference>
<name>W4M2J8_9BACT</name>
<dbReference type="Proteomes" id="UP000019140">
    <property type="component" value="Unassembled WGS sequence"/>
</dbReference>
<keyword evidence="1" id="KW-0489">Methyltransferase</keyword>
<evidence type="ECO:0000256" key="3">
    <source>
        <dbReference type="ARBA" id="ARBA00022691"/>
    </source>
</evidence>
<dbReference type="Pfam" id="PF01596">
    <property type="entry name" value="Methyltransf_3"/>
    <property type="match status" value="1"/>
</dbReference>